<evidence type="ECO:0000313" key="8">
    <source>
        <dbReference type="Proteomes" id="UP000031549"/>
    </source>
</evidence>
<dbReference type="GO" id="GO:0006412">
    <property type="term" value="P:translation"/>
    <property type="evidence" value="ECO:0007669"/>
    <property type="project" value="UniProtKB-UniRule"/>
</dbReference>
<gene>
    <name evidence="4 7" type="primary">rpsO</name>
    <name evidence="4" type="synonym">rps15</name>
    <name evidence="7" type="ORF">PI95_013980</name>
</gene>
<dbReference type="GO" id="GO:0003735">
    <property type="term" value="F:structural constituent of ribosome"/>
    <property type="evidence" value="ECO:0007669"/>
    <property type="project" value="InterPro"/>
</dbReference>
<comment type="similarity">
    <text evidence="4 5">Belongs to the universal ribosomal protein uS15 family.</text>
</comment>
<dbReference type="EMBL" id="JTCM02000026">
    <property type="protein sequence ID" value="NEU73638.1"/>
    <property type="molecule type" value="Genomic_DNA"/>
</dbReference>
<dbReference type="GO" id="GO:0022627">
    <property type="term" value="C:cytosolic small ribosomal subunit"/>
    <property type="evidence" value="ECO:0007669"/>
    <property type="project" value="TreeGrafter"/>
</dbReference>
<dbReference type="InterPro" id="IPR000589">
    <property type="entry name" value="Ribosomal_uS15"/>
</dbReference>
<evidence type="ECO:0000256" key="2">
    <source>
        <dbReference type="ARBA" id="ARBA00023274"/>
    </source>
</evidence>
<dbReference type="GO" id="GO:0019843">
    <property type="term" value="F:rRNA binding"/>
    <property type="evidence" value="ECO:0007669"/>
    <property type="project" value="UniProtKB-UniRule"/>
</dbReference>
<sequence>MALTQERKQEIITNYQVHETDTGSADVQVAMLTERINRLSLHLQANKKDHSSRRGLLKLIGQRKRLLAYIQKDSREKYQALIGRLGIRG</sequence>
<reference evidence="7 8" key="1">
    <citation type="journal article" date="2015" name="Genome Announc.">
        <title>Draft Genome Sequence of Cyanobacterium Hassallia byssoidea Strain VB512170, Isolated from Monuments in India.</title>
        <authorList>
            <person name="Singh D."/>
            <person name="Chandrababunaidu M.M."/>
            <person name="Panda A."/>
            <person name="Sen D."/>
            <person name="Bhattacharyya S."/>
            <person name="Adhikary S.P."/>
            <person name="Tripathy S."/>
        </authorList>
    </citation>
    <scope>NUCLEOTIDE SEQUENCE [LARGE SCALE GENOMIC DNA]</scope>
    <source>
        <strain evidence="7 8">VB512170</strain>
    </source>
</reference>
<protein>
    <recommendedName>
        <fullName evidence="4">Small ribosomal subunit protein uS15</fullName>
    </recommendedName>
</protein>
<keyword evidence="2 4" id="KW-0687">Ribonucleoprotein</keyword>
<evidence type="ECO:0000313" key="7">
    <source>
        <dbReference type="EMBL" id="NEU73638.1"/>
    </source>
</evidence>
<organism evidence="7 8">
    <name type="scientific">Hassallia byssoidea VB512170</name>
    <dbReference type="NCBI Taxonomy" id="1304833"/>
    <lineage>
        <taxon>Bacteria</taxon>
        <taxon>Bacillati</taxon>
        <taxon>Cyanobacteriota</taxon>
        <taxon>Cyanophyceae</taxon>
        <taxon>Nostocales</taxon>
        <taxon>Tolypothrichaceae</taxon>
        <taxon>Hassallia</taxon>
    </lineage>
</organism>
<evidence type="ECO:0000256" key="4">
    <source>
        <dbReference type="HAMAP-Rule" id="MF_01343"/>
    </source>
</evidence>
<dbReference type="SMART" id="SM01387">
    <property type="entry name" value="Ribosomal_S15"/>
    <property type="match status" value="1"/>
</dbReference>
<proteinExistence type="inferred from homology"/>
<evidence type="ECO:0000256" key="1">
    <source>
        <dbReference type="ARBA" id="ARBA00022980"/>
    </source>
</evidence>
<dbReference type="PANTHER" id="PTHR23321">
    <property type="entry name" value="RIBOSOMAL PROTEIN S15, BACTERIAL AND ORGANELLAR"/>
    <property type="match status" value="1"/>
</dbReference>
<dbReference type="InterPro" id="IPR009068">
    <property type="entry name" value="uS15_NS1_RNA-bd_sf"/>
</dbReference>
<dbReference type="HAMAP" id="MF_01343_B">
    <property type="entry name" value="Ribosomal_uS15_B"/>
    <property type="match status" value="1"/>
</dbReference>
<dbReference type="FunFam" id="1.10.287.10:FF:000002">
    <property type="entry name" value="30S ribosomal protein S15"/>
    <property type="match status" value="1"/>
</dbReference>
<comment type="function">
    <text evidence="4">Forms an intersubunit bridge (bridge B4) with the 23S rRNA of the 50S subunit in the ribosome.</text>
</comment>
<dbReference type="AlphaFoldDB" id="A0A846H9L0"/>
<dbReference type="Gene3D" id="1.10.287.10">
    <property type="entry name" value="S15/NS1, RNA-binding"/>
    <property type="match status" value="1"/>
</dbReference>
<evidence type="ECO:0000256" key="6">
    <source>
        <dbReference type="RuleBase" id="RU004524"/>
    </source>
</evidence>
<keyword evidence="4 6" id="KW-0699">rRNA-binding</keyword>
<dbReference type="Gene3D" id="6.10.250.3130">
    <property type="match status" value="1"/>
</dbReference>
<dbReference type="NCBIfam" id="TIGR00952">
    <property type="entry name" value="S15_bact"/>
    <property type="match status" value="1"/>
</dbReference>
<keyword evidence="4 6" id="KW-0694">RNA-binding</keyword>
<dbReference type="RefSeq" id="WP_039747752.1">
    <property type="nucleotide sequence ID" value="NZ_JTCM02000026.1"/>
</dbReference>
<accession>A0A846H9L0</accession>
<evidence type="ECO:0000256" key="5">
    <source>
        <dbReference type="RuleBase" id="RU003919"/>
    </source>
</evidence>
<dbReference type="PROSITE" id="PS00362">
    <property type="entry name" value="RIBOSOMAL_S15"/>
    <property type="match status" value="1"/>
</dbReference>
<comment type="function">
    <text evidence="4 6">One of the primary rRNA binding proteins, it binds directly to 16S rRNA where it helps nucleate assembly of the platform of the 30S subunit by binding and bridging several RNA helices of the 16S rRNA.</text>
</comment>
<keyword evidence="1 4" id="KW-0689">Ribosomal protein</keyword>
<dbReference type="CDD" id="cd00353">
    <property type="entry name" value="Ribosomal_S15p_S13e"/>
    <property type="match status" value="1"/>
</dbReference>
<comment type="subunit">
    <text evidence="3 4">Part of the 30S ribosomal subunit. Forms a bridge to the 50S subunit in the 70S ribosome, contacting the 23S rRNA.</text>
</comment>
<dbReference type="Proteomes" id="UP000031549">
    <property type="component" value="Unassembled WGS sequence"/>
</dbReference>
<keyword evidence="8" id="KW-1185">Reference proteome</keyword>
<dbReference type="InterPro" id="IPR005290">
    <property type="entry name" value="Ribosomal_uS15_bac-type"/>
</dbReference>
<dbReference type="PANTHER" id="PTHR23321:SF26">
    <property type="entry name" value="SMALL RIBOSOMAL SUBUNIT PROTEIN US15M"/>
    <property type="match status" value="1"/>
</dbReference>
<dbReference type="SUPFAM" id="SSF47060">
    <property type="entry name" value="S15/NS1 RNA-binding domain"/>
    <property type="match status" value="1"/>
</dbReference>
<dbReference type="Pfam" id="PF00312">
    <property type="entry name" value="Ribosomal_S15"/>
    <property type="match status" value="1"/>
</dbReference>
<comment type="caution">
    <text evidence="7">The sequence shown here is derived from an EMBL/GenBank/DDBJ whole genome shotgun (WGS) entry which is preliminary data.</text>
</comment>
<name>A0A846H9L0_9CYAN</name>
<evidence type="ECO:0000256" key="3">
    <source>
        <dbReference type="ARBA" id="ARBA00064542"/>
    </source>
</evidence>